<organism evidence="14 15">
    <name type="scientific">Xylocopa violacea</name>
    <name type="common">Violet carpenter bee</name>
    <name type="synonym">Apis violacea</name>
    <dbReference type="NCBI Taxonomy" id="135666"/>
    <lineage>
        <taxon>Eukaryota</taxon>
        <taxon>Metazoa</taxon>
        <taxon>Ecdysozoa</taxon>
        <taxon>Arthropoda</taxon>
        <taxon>Hexapoda</taxon>
        <taxon>Insecta</taxon>
        <taxon>Pterygota</taxon>
        <taxon>Neoptera</taxon>
        <taxon>Endopterygota</taxon>
        <taxon>Hymenoptera</taxon>
        <taxon>Apocrita</taxon>
        <taxon>Aculeata</taxon>
        <taxon>Apoidea</taxon>
        <taxon>Anthophila</taxon>
        <taxon>Apidae</taxon>
        <taxon>Xylocopa</taxon>
        <taxon>Xylocopa</taxon>
    </lineage>
</organism>
<comment type="subcellular location">
    <subcellularLocation>
        <location evidence="1">Membrane</location>
        <topology evidence="1">Multi-pass membrane protein</topology>
    </subcellularLocation>
</comment>
<dbReference type="InterPro" id="IPR001873">
    <property type="entry name" value="ENaC"/>
</dbReference>
<evidence type="ECO:0000256" key="9">
    <source>
        <dbReference type="ARBA" id="ARBA00023136"/>
    </source>
</evidence>
<keyword evidence="10 12" id="KW-0739">Sodium transport</keyword>
<proteinExistence type="inferred from homology"/>
<keyword evidence="5 12" id="KW-0812">Transmembrane</keyword>
<evidence type="ECO:0000256" key="1">
    <source>
        <dbReference type="ARBA" id="ARBA00004141"/>
    </source>
</evidence>
<evidence type="ECO:0000256" key="6">
    <source>
        <dbReference type="ARBA" id="ARBA00022989"/>
    </source>
</evidence>
<protein>
    <recommendedName>
        <fullName evidence="16">Sodium channel protein Nach</fullName>
    </recommendedName>
</protein>
<keyword evidence="11 12" id="KW-0407">Ion channel</keyword>
<keyword evidence="9 13" id="KW-0472">Membrane</keyword>
<keyword evidence="4 12" id="KW-0894">Sodium channel</keyword>
<comment type="caution">
    <text evidence="14">The sequence shown here is derived from an EMBL/GenBank/DDBJ whole genome shotgun (WGS) entry which is preliminary data.</text>
</comment>
<evidence type="ECO:0000256" key="10">
    <source>
        <dbReference type="ARBA" id="ARBA00023201"/>
    </source>
</evidence>
<dbReference type="PANTHER" id="PTHR11690:SF237">
    <property type="entry name" value="PICKPOCKET 16-RELATED"/>
    <property type="match status" value="1"/>
</dbReference>
<dbReference type="Gene3D" id="2.60.470.10">
    <property type="entry name" value="Acid-sensing ion channels like domains"/>
    <property type="match status" value="1"/>
</dbReference>
<keyword evidence="7" id="KW-0915">Sodium</keyword>
<dbReference type="Pfam" id="PF00858">
    <property type="entry name" value="ASC"/>
    <property type="match status" value="1"/>
</dbReference>
<comment type="similarity">
    <text evidence="2 12">Belongs to the amiloride-sensitive sodium channel (TC 1.A.6) family.</text>
</comment>
<feature type="transmembrane region" description="Helical" evidence="13">
    <location>
        <begin position="512"/>
        <end position="540"/>
    </location>
</feature>
<evidence type="ECO:0000313" key="14">
    <source>
        <dbReference type="EMBL" id="CAL7944653.1"/>
    </source>
</evidence>
<keyword evidence="6 13" id="KW-1133">Transmembrane helix</keyword>
<keyword evidence="3 12" id="KW-0813">Transport</keyword>
<evidence type="ECO:0000256" key="2">
    <source>
        <dbReference type="ARBA" id="ARBA00007193"/>
    </source>
</evidence>
<evidence type="ECO:0000256" key="12">
    <source>
        <dbReference type="RuleBase" id="RU000679"/>
    </source>
</evidence>
<evidence type="ECO:0000313" key="15">
    <source>
        <dbReference type="Proteomes" id="UP001642520"/>
    </source>
</evidence>
<dbReference type="EMBL" id="CAXAJV020001293">
    <property type="protein sequence ID" value="CAL7944653.1"/>
    <property type="molecule type" value="Genomic_DNA"/>
</dbReference>
<accession>A0ABP1NUE2</accession>
<evidence type="ECO:0000256" key="11">
    <source>
        <dbReference type="ARBA" id="ARBA00023303"/>
    </source>
</evidence>
<evidence type="ECO:0000256" key="13">
    <source>
        <dbReference type="SAM" id="Phobius"/>
    </source>
</evidence>
<reference evidence="14 15" key="1">
    <citation type="submission" date="2024-08" db="EMBL/GenBank/DDBJ databases">
        <authorList>
            <person name="Will J Nash"/>
            <person name="Angela Man"/>
            <person name="Seanna McTaggart"/>
            <person name="Kendall Baker"/>
            <person name="Tom Barker"/>
            <person name="Leah Catchpole"/>
            <person name="Alex Durrant"/>
            <person name="Karim Gharbi"/>
            <person name="Naomi Irish"/>
            <person name="Gemy Kaithakottil"/>
            <person name="Debby Ku"/>
            <person name="Aaliyah Providence"/>
            <person name="Felix Shaw"/>
            <person name="David Swarbreck"/>
            <person name="Chris Watkins"/>
            <person name="Ann M. McCartney"/>
            <person name="Giulio Formenti"/>
            <person name="Alice Mouton"/>
            <person name="Noel Vella"/>
            <person name="Bjorn M von Reumont"/>
            <person name="Adriana Vella"/>
            <person name="Wilfried Haerty"/>
        </authorList>
    </citation>
    <scope>NUCLEOTIDE SEQUENCE [LARGE SCALE GENOMIC DNA]</scope>
</reference>
<gene>
    <name evidence="14" type="ORF">XYLVIOL_LOCUS6772</name>
</gene>
<sequence length="558" mass="64872">MIKETVLVRFIIDRRNANGVRRNFLKLLRVIKAMKRKQKRNYCSVFKKALRKCFNTCVKQIVEFCLETGIHGCKYICDTKRPMIERVVWAIMVLASMWAAFRMVKTTHEEYVKFFVVSVIESIHHGIWNYPFPAVTVCDFNRVSLKLTQRFVDNLTLPSTVSKEFIVQEMKLLDELIYPGKYGSHVRNNLSQLQIIFDMNGLSIPAVINAVTRDCESLLQSCKWKATNIDCSALFQPSLTRDGMCCSFNHITNDRITKEPNISPHKMISCGYQNGLIVLLNIDPSDYHASSIKSVGVKVMVHNSYNYPDYDAPSTLIGVNKYSFVTIQPIEIYFPKEVKKSFIKDCIHYNEADKVFGNISKRNFVPVRYSFVNCLADCRTSIIKKKCGCIPYYYPQTKSRVCNLRDSECLETFKFWYDTSWPGMNISPQTLPFVKLNAEERPCGCRHDCNMYRYFIENSSGDLDERVYYNDLAYTTYPNEGESWTNQSVIHVFFGDLVSTKYRRDFFFPWRYYFATIGGVLGVFAGISFLSTFEIVYFFFFRFLKNISVACNIFKSFD</sequence>
<evidence type="ECO:0000256" key="5">
    <source>
        <dbReference type="ARBA" id="ARBA00022692"/>
    </source>
</evidence>
<dbReference type="PANTHER" id="PTHR11690">
    <property type="entry name" value="AMILORIDE-SENSITIVE SODIUM CHANNEL-RELATED"/>
    <property type="match status" value="1"/>
</dbReference>
<dbReference type="PRINTS" id="PR01078">
    <property type="entry name" value="AMINACHANNEL"/>
</dbReference>
<keyword evidence="15" id="KW-1185">Reference proteome</keyword>
<evidence type="ECO:0000256" key="3">
    <source>
        <dbReference type="ARBA" id="ARBA00022448"/>
    </source>
</evidence>
<evidence type="ECO:0008006" key="16">
    <source>
        <dbReference type="Google" id="ProtNLM"/>
    </source>
</evidence>
<evidence type="ECO:0000256" key="4">
    <source>
        <dbReference type="ARBA" id="ARBA00022461"/>
    </source>
</evidence>
<name>A0ABP1NUE2_XYLVO</name>
<dbReference type="Proteomes" id="UP001642520">
    <property type="component" value="Unassembled WGS sequence"/>
</dbReference>
<evidence type="ECO:0000256" key="7">
    <source>
        <dbReference type="ARBA" id="ARBA00023053"/>
    </source>
</evidence>
<dbReference type="Gene3D" id="1.10.287.770">
    <property type="entry name" value="YojJ-like"/>
    <property type="match status" value="1"/>
</dbReference>
<keyword evidence="8 12" id="KW-0406">Ion transport</keyword>
<evidence type="ECO:0000256" key="8">
    <source>
        <dbReference type="ARBA" id="ARBA00023065"/>
    </source>
</evidence>